<keyword evidence="2" id="KW-1185">Reference proteome</keyword>
<reference evidence="2" key="1">
    <citation type="submission" date="2019-07" db="EMBL/GenBank/DDBJ databases">
        <title>De Novo Assembly of kiwifruit Actinidia rufa.</title>
        <authorList>
            <person name="Sugita-Konishi S."/>
            <person name="Sato K."/>
            <person name="Mori E."/>
            <person name="Abe Y."/>
            <person name="Kisaki G."/>
            <person name="Hamano K."/>
            <person name="Suezawa K."/>
            <person name="Otani M."/>
            <person name="Fukuda T."/>
            <person name="Manabe T."/>
            <person name="Gomi K."/>
            <person name="Tabuchi M."/>
            <person name="Akimitsu K."/>
            <person name="Kataoka I."/>
        </authorList>
    </citation>
    <scope>NUCLEOTIDE SEQUENCE [LARGE SCALE GENOMIC DNA]</scope>
    <source>
        <strain evidence="2">cv. Fuchu</strain>
    </source>
</reference>
<dbReference type="Proteomes" id="UP000585474">
    <property type="component" value="Unassembled WGS sequence"/>
</dbReference>
<gene>
    <name evidence="1" type="ORF">Acr_00g0101000</name>
</gene>
<organism evidence="1 2">
    <name type="scientific">Actinidia rufa</name>
    <dbReference type="NCBI Taxonomy" id="165716"/>
    <lineage>
        <taxon>Eukaryota</taxon>
        <taxon>Viridiplantae</taxon>
        <taxon>Streptophyta</taxon>
        <taxon>Embryophyta</taxon>
        <taxon>Tracheophyta</taxon>
        <taxon>Spermatophyta</taxon>
        <taxon>Magnoliopsida</taxon>
        <taxon>eudicotyledons</taxon>
        <taxon>Gunneridae</taxon>
        <taxon>Pentapetalae</taxon>
        <taxon>asterids</taxon>
        <taxon>Ericales</taxon>
        <taxon>Actinidiaceae</taxon>
        <taxon>Actinidia</taxon>
    </lineage>
</organism>
<evidence type="ECO:0000313" key="2">
    <source>
        <dbReference type="Proteomes" id="UP000585474"/>
    </source>
</evidence>
<evidence type="ECO:0000313" key="1">
    <source>
        <dbReference type="EMBL" id="GFS46241.1"/>
    </source>
</evidence>
<dbReference type="OrthoDB" id="200660at2759"/>
<comment type="caution">
    <text evidence="1">The sequence shown here is derived from an EMBL/GenBank/DDBJ whole genome shotgun (WGS) entry which is preliminary data.</text>
</comment>
<accession>A0A7J0DZX9</accession>
<dbReference type="EMBL" id="BJWL01000465">
    <property type="protein sequence ID" value="GFS46241.1"/>
    <property type="molecule type" value="Genomic_DNA"/>
</dbReference>
<name>A0A7J0DZX9_9ERIC</name>
<sequence length="170" mass="18372">MKSLGFSLDDYSEVIASICDGANGAVDHSDDNVGGECPTEGSKLATTSLDGAAQAWVDDQMATGTDNILSHVSSLALTEMEWDVSNQPEAVTAGALLDMGTTLSMSHSWNKRCKSKLTKFRSKRKELKAANTKIHELVEAKEEQGRTLASVVEYLKCQGWQQDVDMSAIL</sequence>
<dbReference type="AlphaFoldDB" id="A0A7J0DZX9"/>
<proteinExistence type="predicted"/>
<protein>
    <submittedName>
        <fullName evidence="1">Uncharacterized protein</fullName>
    </submittedName>
</protein>